<evidence type="ECO:0000259" key="4">
    <source>
        <dbReference type="SMART" id="SM00470"/>
    </source>
</evidence>
<dbReference type="Gene3D" id="3.90.1530.30">
    <property type="match status" value="1"/>
</dbReference>
<dbReference type="OrthoDB" id="9802051at2"/>
<evidence type="ECO:0000256" key="2">
    <source>
        <dbReference type="ARBA" id="ARBA00022829"/>
    </source>
</evidence>
<feature type="compositionally biased region" description="Low complexity" evidence="3">
    <location>
        <begin position="237"/>
        <end position="247"/>
    </location>
</feature>
<accession>A0A6N1ATJ4</accession>
<gene>
    <name evidence="5" type="ORF">HUE56_29290</name>
</gene>
<dbReference type="CDD" id="cd16393">
    <property type="entry name" value="SPO0J_N"/>
    <property type="match status" value="1"/>
</dbReference>
<protein>
    <submittedName>
        <fullName evidence="5">ParB/RepB/Spo0J family partition protein</fullName>
    </submittedName>
</protein>
<dbReference type="InterPro" id="IPR004437">
    <property type="entry name" value="ParB/RepB/Spo0J"/>
</dbReference>
<dbReference type="InterPro" id="IPR050336">
    <property type="entry name" value="Chromosome_partition/occlusion"/>
</dbReference>
<feature type="region of interest" description="Disordered" evidence="3">
    <location>
        <begin position="226"/>
        <end position="251"/>
    </location>
</feature>
<dbReference type="Gene3D" id="1.10.10.2830">
    <property type="match status" value="1"/>
</dbReference>
<evidence type="ECO:0000256" key="1">
    <source>
        <dbReference type="ARBA" id="ARBA00006295"/>
    </source>
</evidence>
<dbReference type="Pfam" id="PF02195">
    <property type="entry name" value="ParB_N"/>
    <property type="match status" value="1"/>
</dbReference>
<dbReference type="Pfam" id="PF17762">
    <property type="entry name" value="HTH_ParB"/>
    <property type="match status" value="1"/>
</dbReference>
<sequence>MAKKFANTNPAFGLAAASIDLDRVTNPDFPEINKVPLADIHPNPNQPRKTFDEAELAGLAASIDGHGLKQPVLIRRRAEGGYMLVAGERRFRAHQLLGRDNILAIIVSDREDVEVTALVENLQRVDLTPVESGRGLVRLQERALAKGEKLTQEDLARFIGKSQSEVTRLLNIVKLPAAVLVEYEAIQKEVSKSALSELLGIDDEAVTMRLWDMVKNGASVAELRKAKAASRGDDNPAPEAATAPRAAPIERARKQWRTMATSLSKQEIRSEDLSTDDVDDLRRLRDVITGIIGE</sequence>
<name>A0A6N1ATJ4_9PROT</name>
<dbReference type="InterPro" id="IPR041468">
    <property type="entry name" value="HTH_ParB/Spo0J"/>
</dbReference>
<dbReference type="Proteomes" id="UP000509702">
    <property type="component" value="Plasmid unnamed7"/>
</dbReference>
<comment type="similarity">
    <text evidence="1">Belongs to the ParB family.</text>
</comment>
<dbReference type="InterPro" id="IPR036086">
    <property type="entry name" value="ParB/Sulfiredoxin_sf"/>
</dbReference>
<dbReference type="SMART" id="SM00470">
    <property type="entry name" value="ParB"/>
    <property type="match status" value="1"/>
</dbReference>
<dbReference type="PANTHER" id="PTHR33375:SF1">
    <property type="entry name" value="CHROMOSOME-PARTITIONING PROTEIN PARB-RELATED"/>
    <property type="match status" value="1"/>
</dbReference>
<organism evidence="5 6">
    <name type="scientific">Azospirillum oryzae</name>
    <dbReference type="NCBI Taxonomy" id="286727"/>
    <lineage>
        <taxon>Bacteria</taxon>
        <taxon>Pseudomonadati</taxon>
        <taxon>Pseudomonadota</taxon>
        <taxon>Alphaproteobacteria</taxon>
        <taxon>Rhodospirillales</taxon>
        <taxon>Azospirillaceae</taxon>
        <taxon>Azospirillum</taxon>
    </lineage>
</organism>
<evidence type="ECO:0000256" key="3">
    <source>
        <dbReference type="SAM" id="MobiDB-lite"/>
    </source>
</evidence>
<dbReference type="GO" id="GO:0005694">
    <property type="term" value="C:chromosome"/>
    <property type="evidence" value="ECO:0007669"/>
    <property type="project" value="TreeGrafter"/>
</dbReference>
<reference evidence="5 6" key="1">
    <citation type="submission" date="2020-06" db="EMBL/GenBank/DDBJ databases">
        <title>Complete genome of Azosprillum oryzae KACC14407.</title>
        <authorList>
            <person name="Kim M."/>
            <person name="Park Y.-J."/>
            <person name="Shin J.-H."/>
        </authorList>
    </citation>
    <scope>NUCLEOTIDE SEQUENCE [LARGE SCALE GENOMIC DNA]</scope>
    <source>
        <strain evidence="5 6">KACC 14407</strain>
        <plasmid evidence="5 6">unnamed7</plasmid>
    </source>
</reference>
<dbReference type="InterPro" id="IPR003115">
    <property type="entry name" value="ParB_N"/>
</dbReference>
<keyword evidence="2" id="KW-0159">Chromosome partition</keyword>
<dbReference type="AlphaFoldDB" id="A0A6N1ATJ4"/>
<dbReference type="EMBL" id="CP054622">
    <property type="protein sequence ID" value="QKS54603.1"/>
    <property type="molecule type" value="Genomic_DNA"/>
</dbReference>
<dbReference type="GO" id="GO:0003677">
    <property type="term" value="F:DNA binding"/>
    <property type="evidence" value="ECO:0007669"/>
    <property type="project" value="InterPro"/>
</dbReference>
<geneLocation type="plasmid" evidence="5 6">
    <name>unnamed7</name>
</geneLocation>
<dbReference type="GO" id="GO:0007059">
    <property type="term" value="P:chromosome segregation"/>
    <property type="evidence" value="ECO:0007669"/>
    <property type="project" value="UniProtKB-KW"/>
</dbReference>
<proteinExistence type="inferred from homology"/>
<dbReference type="SUPFAM" id="SSF109709">
    <property type="entry name" value="KorB DNA-binding domain-like"/>
    <property type="match status" value="1"/>
</dbReference>
<dbReference type="RefSeq" id="WP_109153177.1">
    <property type="nucleotide sequence ID" value="NZ_BSOV01000001.1"/>
</dbReference>
<evidence type="ECO:0000313" key="6">
    <source>
        <dbReference type="Proteomes" id="UP000509702"/>
    </source>
</evidence>
<keyword evidence="5" id="KW-0614">Plasmid</keyword>
<feature type="domain" description="ParB-like N-terminal" evidence="4">
    <location>
        <begin position="33"/>
        <end position="122"/>
    </location>
</feature>
<dbReference type="SUPFAM" id="SSF110849">
    <property type="entry name" value="ParB/Sulfiredoxin"/>
    <property type="match status" value="1"/>
</dbReference>
<dbReference type="PANTHER" id="PTHR33375">
    <property type="entry name" value="CHROMOSOME-PARTITIONING PROTEIN PARB-RELATED"/>
    <property type="match status" value="1"/>
</dbReference>
<evidence type="ECO:0000313" key="5">
    <source>
        <dbReference type="EMBL" id="QKS54603.1"/>
    </source>
</evidence>
<dbReference type="NCBIfam" id="TIGR00180">
    <property type="entry name" value="parB_part"/>
    <property type="match status" value="1"/>
</dbReference>
<dbReference type="KEGG" id="aoz:HUE56_29290"/>
<keyword evidence="6" id="KW-1185">Reference proteome</keyword>